<reference evidence="3 5" key="2">
    <citation type="submission" date="2018-06" db="EMBL/GenBank/DDBJ databases">
        <authorList>
            <consortium name="Pathogen Informatics"/>
            <person name="Doyle S."/>
        </authorList>
    </citation>
    <scope>NUCLEOTIDE SEQUENCE [LARGE SCALE GENOMIC DNA]</scope>
    <source>
        <strain evidence="3 5">NCTC12437</strain>
    </source>
</reference>
<keyword evidence="1" id="KW-0472">Membrane</keyword>
<evidence type="ECO:0000313" key="2">
    <source>
        <dbReference type="EMBL" id="KTC71403.1"/>
    </source>
</evidence>
<proteinExistence type="predicted"/>
<reference evidence="2 4" key="1">
    <citation type="submission" date="2015-11" db="EMBL/GenBank/DDBJ databases">
        <title>Genomic analysis of 38 Legionella species identifies large and diverse effector repertoires.</title>
        <authorList>
            <person name="Burstein D."/>
            <person name="Amaro F."/>
            <person name="Zusman T."/>
            <person name="Lifshitz Z."/>
            <person name="Cohen O."/>
            <person name="Gilbert J.A."/>
            <person name="Pupko T."/>
            <person name="Shuman H.A."/>
            <person name="Segal G."/>
        </authorList>
    </citation>
    <scope>NUCLEOTIDE SEQUENCE [LARGE SCALE GENOMIC DNA]</scope>
    <source>
        <strain evidence="2 4">CDC#1407-AL-14</strain>
    </source>
</reference>
<dbReference type="STRING" id="28083.Lbir_1741"/>
<dbReference type="Proteomes" id="UP000255066">
    <property type="component" value="Unassembled WGS sequence"/>
</dbReference>
<gene>
    <name evidence="2" type="ORF">Lbir_1741</name>
    <name evidence="3" type="ORF">NCTC12437_03263</name>
</gene>
<dbReference type="AlphaFoldDB" id="A0A378JVD7"/>
<protein>
    <submittedName>
        <fullName evidence="3">Uncharacterized protein</fullName>
    </submittedName>
</protein>
<feature type="transmembrane region" description="Helical" evidence="1">
    <location>
        <begin position="32"/>
        <end position="52"/>
    </location>
</feature>
<evidence type="ECO:0000256" key="1">
    <source>
        <dbReference type="SAM" id="Phobius"/>
    </source>
</evidence>
<accession>A0A378JVD7</accession>
<organism evidence="3 5">
    <name type="scientific">Legionella birminghamensis</name>
    <dbReference type="NCBI Taxonomy" id="28083"/>
    <lineage>
        <taxon>Bacteria</taxon>
        <taxon>Pseudomonadati</taxon>
        <taxon>Pseudomonadota</taxon>
        <taxon>Gammaproteobacteria</taxon>
        <taxon>Legionellales</taxon>
        <taxon>Legionellaceae</taxon>
        <taxon>Legionella</taxon>
    </lineage>
</organism>
<keyword evidence="4" id="KW-1185">Reference proteome</keyword>
<keyword evidence="1" id="KW-1133">Transmembrane helix</keyword>
<dbReference type="Proteomes" id="UP000054735">
    <property type="component" value="Unassembled WGS sequence"/>
</dbReference>
<keyword evidence="1" id="KW-0812">Transmembrane</keyword>
<evidence type="ECO:0000313" key="5">
    <source>
        <dbReference type="Proteomes" id="UP000255066"/>
    </source>
</evidence>
<evidence type="ECO:0000313" key="4">
    <source>
        <dbReference type="Proteomes" id="UP000054735"/>
    </source>
</evidence>
<name>A0A378JVD7_9GAMM</name>
<sequence>MPVQTKQASFRKKTLTFKLFVTLLKNRSIKSFWYLGLAPIVCPPFIKLFFALKETSKPYPSWKIYGVDHFIL</sequence>
<dbReference type="EMBL" id="UGNW01000002">
    <property type="protein sequence ID" value="STX60969.1"/>
    <property type="molecule type" value="Genomic_DNA"/>
</dbReference>
<evidence type="ECO:0000313" key="3">
    <source>
        <dbReference type="EMBL" id="STX60969.1"/>
    </source>
</evidence>
<dbReference type="EMBL" id="LNXT01000023">
    <property type="protein sequence ID" value="KTC71403.1"/>
    <property type="molecule type" value="Genomic_DNA"/>
</dbReference>